<dbReference type="Gene3D" id="1.10.10.10">
    <property type="entry name" value="Winged helix-like DNA-binding domain superfamily/Winged helix DNA-binding domain"/>
    <property type="match status" value="1"/>
</dbReference>
<dbReference type="PANTHER" id="PTHR30154:SF34">
    <property type="entry name" value="TRANSCRIPTIONAL REGULATOR AZLB"/>
    <property type="match status" value="1"/>
</dbReference>
<keyword evidence="2" id="KW-0238">DNA-binding</keyword>
<evidence type="ECO:0000313" key="6">
    <source>
        <dbReference type="Proteomes" id="UP000596063"/>
    </source>
</evidence>
<keyword evidence="3" id="KW-0804">Transcription</keyword>
<dbReference type="GO" id="GO:0043565">
    <property type="term" value="F:sequence-specific DNA binding"/>
    <property type="evidence" value="ECO:0007669"/>
    <property type="project" value="InterPro"/>
</dbReference>
<dbReference type="SUPFAM" id="SSF54909">
    <property type="entry name" value="Dimeric alpha+beta barrel"/>
    <property type="match status" value="1"/>
</dbReference>
<dbReference type="GO" id="GO:0043200">
    <property type="term" value="P:response to amino acid"/>
    <property type="evidence" value="ECO:0007669"/>
    <property type="project" value="TreeGrafter"/>
</dbReference>
<reference evidence="5 6" key="1">
    <citation type="submission" date="2020-12" db="EMBL/GenBank/DDBJ databases">
        <authorList>
            <person name="Shan Y."/>
        </authorList>
    </citation>
    <scope>NUCLEOTIDE SEQUENCE [LARGE SCALE GENOMIC DNA]</scope>
    <source>
        <strain evidence="6">csc3.9</strain>
    </source>
</reference>
<dbReference type="InterPro" id="IPR036388">
    <property type="entry name" value="WH-like_DNA-bd_sf"/>
</dbReference>
<dbReference type="GO" id="GO:0005829">
    <property type="term" value="C:cytosol"/>
    <property type="evidence" value="ECO:0007669"/>
    <property type="project" value="TreeGrafter"/>
</dbReference>
<dbReference type="AlphaFoldDB" id="A0A7T4R3H3"/>
<protein>
    <submittedName>
        <fullName evidence="5">Lrp/AsnC family transcriptional regulator</fullName>
    </submittedName>
</protein>
<evidence type="ECO:0000313" key="5">
    <source>
        <dbReference type="EMBL" id="QQD19579.1"/>
    </source>
</evidence>
<dbReference type="InterPro" id="IPR019888">
    <property type="entry name" value="Tscrpt_reg_AsnC-like"/>
</dbReference>
<dbReference type="InterPro" id="IPR011008">
    <property type="entry name" value="Dimeric_a/b-barrel"/>
</dbReference>
<proteinExistence type="predicted"/>
<dbReference type="SMART" id="SM00344">
    <property type="entry name" value="HTH_ASNC"/>
    <property type="match status" value="1"/>
</dbReference>
<dbReference type="PANTHER" id="PTHR30154">
    <property type="entry name" value="LEUCINE-RESPONSIVE REGULATORY PROTEIN"/>
    <property type="match status" value="1"/>
</dbReference>
<dbReference type="Proteomes" id="UP000596063">
    <property type="component" value="Chromosome"/>
</dbReference>
<evidence type="ECO:0000259" key="4">
    <source>
        <dbReference type="PROSITE" id="PS50956"/>
    </source>
</evidence>
<organism evidence="5 6">
    <name type="scientific">Spongiibacter nanhainus</name>
    <dbReference type="NCBI Taxonomy" id="2794344"/>
    <lineage>
        <taxon>Bacteria</taxon>
        <taxon>Pseudomonadati</taxon>
        <taxon>Pseudomonadota</taxon>
        <taxon>Gammaproteobacteria</taxon>
        <taxon>Cellvibrionales</taxon>
        <taxon>Spongiibacteraceae</taxon>
        <taxon>Spongiibacter</taxon>
    </lineage>
</organism>
<accession>A0A7T4R3H3</accession>
<dbReference type="InterPro" id="IPR000485">
    <property type="entry name" value="AsnC-type_HTH_dom"/>
</dbReference>
<dbReference type="SUPFAM" id="SSF46785">
    <property type="entry name" value="Winged helix' DNA-binding domain"/>
    <property type="match status" value="1"/>
</dbReference>
<dbReference type="EMBL" id="CP066167">
    <property type="protein sequence ID" value="QQD19579.1"/>
    <property type="molecule type" value="Genomic_DNA"/>
</dbReference>
<gene>
    <name evidence="5" type="ORF">I6N98_06930</name>
</gene>
<evidence type="ECO:0000256" key="2">
    <source>
        <dbReference type="ARBA" id="ARBA00023125"/>
    </source>
</evidence>
<evidence type="ECO:0000256" key="1">
    <source>
        <dbReference type="ARBA" id="ARBA00023015"/>
    </source>
</evidence>
<keyword evidence="6" id="KW-1185">Reference proteome</keyword>
<dbReference type="RefSeq" id="WP_198571063.1">
    <property type="nucleotide sequence ID" value="NZ_CP066167.1"/>
</dbReference>
<dbReference type="Pfam" id="PF13404">
    <property type="entry name" value="HTH_AsnC-type"/>
    <property type="match status" value="1"/>
</dbReference>
<dbReference type="InterPro" id="IPR036390">
    <property type="entry name" value="WH_DNA-bd_sf"/>
</dbReference>
<dbReference type="PROSITE" id="PS50956">
    <property type="entry name" value="HTH_ASNC_2"/>
    <property type="match status" value="1"/>
</dbReference>
<evidence type="ECO:0000256" key="3">
    <source>
        <dbReference type="ARBA" id="ARBA00023163"/>
    </source>
</evidence>
<keyword evidence="1" id="KW-0805">Transcription regulation</keyword>
<name>A0A7T4R3H3_9GAMM</name>
<dbReference type="Pfam" id="PF22482">
    <property type="entry name" value="AsnC_trans_reg_3"/>
    <property type="match status" value="1"/>
</dbReference>
<dbReference type="InterPro" id="IPR054609">
    <property type="entry name" value="PF0864-like_C"/>
</dbReference>
<feature type="domain" description="HTH asnC-type" evidence="4">
    <location>
        <begin position="6"/>
        <end position="97"/>
    </location>
</feature>
<dbReference type="PRINTS" id="PR00033">
    <property type="entry name" value="HTHASNC"/>
</dbReference>
<dbReference type="KEGG" id="snan:I6N98_06930"/>
<dbReference type="Gene3D" id="3.30.70.920">
    <property type="match status" value="1"/>
</dbReference>
<sequence>MVRRSMDELDRAIMEALSVDARTSNRRLAAQLDVTEGTVRARIKRMEDEGQIHITALTNIDLLRNPTLVYIWIEVERSEQSDSVARQLAAVPEIGFVGKMLGRFDLLAITLVQNNAELADFLHRNVSGVKGVRRTECSLGVKFVKHDYRMSRIVHSEQVSEG</sequence>